<evidence type="ECO:0000313" key="6">
    <source>
        <dbReference type="Proteomes" id="UP000757232"/>
    </source>
</evidence>
<dbReference type="OrthoDB" id="20729at2759"/>
<evidence type="ECO:0000256" key="2">
    <source>
        <dbReference type="ARBA" id="ARBA00023242"/>
    </source>
</evidence>
<dbReference type="EMBL" id="LNZH02000203">
    <property type="protein sequence ID" value="OCB86310.1"/>
    <property type="molecule type" value="Genomic_DNA"/>
</dbReference>
<comment type="caution">
    <text evidence="5">The sequence shown here is derived from an EMBL/GenBank/DDBJ whole genome shotgun (WGS) entry which is preliminary data.</text>
</comment>
<protein>
    <recommendedName>
        <fullName evidence="4">ELYS-like domain-containing protein</fullName>
    </recommendedName>
</protein>
<feature type="compositionally biased region" description="Polar residues" evidence="3">
    <location>
        <begin position="516"/>
        <end position="527"/>
    </location>
</feature>
<feature type="compositionally biased region" description="Basic and acidic residues" evidence="3">
    <location>
        <begin position="535"/>
        <end position="547"/>
    </location>
</feature>
<keyword evidence="6" id="KW-1185">Reference proteome</keyword>
<dbReference type="GO" id="GO:0005634">
    <property type="term" value="C:nucleus"/>
    <property type="evidence" value="ECO:0007669"/>
    <property type="project" value="UniProtKB-SubCell"/>
</dbReference>
<feature type="compositionally biased region" description="Polar residues" evidence="3">
    <location>
        <begin position="712"/>
        <end position="727"/>
    </location>
</feature>
<feature type="region of interest" description="Disordered" evidence="3">
    <location>
        <begin position="384"/>
        <end position="574"/>
    </location>
</feature>
<comment type="subcellular location">
    <subcellularLocation>
        <location evidence="1">Nucleus</location>
    </subcellularLocation>
</comment>
<keyword evidence="2" id="KW-0539">Nucleus</keyword>
<feature type="compositionally biased region" description="Low complexity" evidence="3">
    <location>
        <begin position="403"/>
        <end position="417"/>
    </location>
</feature>
<feature type="compositionally biased region" description="Basic and acidic residues" evidence="3">
    <location>
        <begin position="813"/>
        <end position="831"/>
    </location>
</feature>
<evidence type="ECO:0000256" key="3">
    <source>
        <dbReference type="SAM" id="MobiDB-lite"/>
    </source>
</evidence>
<feature type="compositionally biased region" description="Low complexity" evidence="3">
    <location>
        <begin position="662"/>
        <end position="675"/>
    </location>
</feature>
<feature type="compositionally biased region" description="Basic and acidic residues" evidence="3">
    <location>
        <begin position="608"/>
        <end position="619"/>
    </location>
</feature>
<feature type="domain" description="ELYS-like" evidence="4">
    <location>
        <begin position="49"/>
        <end position="260"/>
    </location>
</feature>
<reference evidence="5" key="1">
    <citation type="submission" date="2016-06" db="EMBL/GenBank/DDBJ databases">
        <title>Draft Genome sequence of the fungus Inonotus baumii.</title>
        <authorList>
            <person name="Zhu H."/>
            <person name="Lin W."/>
        </authorList>
    </citation>
    <scope>NUCLEOTIDE SEQUENCE</scope>
    <source>
        <strain evidence="5">821</strain>
    </source>
</reference>
<evidence type="ECO:0000259" key="4">
    <source>
        <dbReference type="Pfam" id="PF13934"/>
    </source>
</evidence>
<gene>
    <name evidence="5" type="ORF">A7U60_g6622</name>
</gene>
<organism evidence="5 6">
    <name type="scientific">Sanghuangporus baumii</name>
    <name type="common">Phellinus baumii</name>
    <dbReference type="NCBI Taxonomy" id="108892"/>
    <lineage>
        <taxon>Eukaryota</taxon>
        <taxon>Fungi</taxon>
        <taxon>Dikarya</taxon>
        <taxon>Basidiomycota</taxon>
        <taxon>Agaricomycotina</taxon>
        <taxon>Agaricomycetes</taxon>
        <taxon>Hymenochaetales</taxon>
        <taxon>Hymenochaetaceae</taxon>
        <taxon>Sanghuangporus</taxon>
    </lineage>
</organism>
<evidence type="ECO:0000313" key="5">
    <source>
        <dbReference type="EMBL" id="OCB86310.1"/>
    </source>
</evidence>
<feature type="compositionally biased region" description="Low complexity" evidence="3">
    <location>
        <begin position="836"/>
        <end position="853"/>
    </location>
</feature>
<dbReference type="AlphaFoldDB" id="A0A9Q5N1I8"/>
<dbReference type="Pfam" id="PF13934">
    <property type="entry name" value="ELYS"/>
    <property type="match status" value="1"/>
</dbReference>
<sequence>MSANQSGAPEERRENDDIAGRFSDKTEQLPWTQDVCNHILARRAAMSGQLFFDMLLRLGGIDNPASIYPPCDLLSLKVLIDAILDLSYDSMKRDCLVYYLLKQLQKGKEVSFAYERSISSHYVALTDAYWELDSGINLEGAISRLSDARIVKDHTTKIMETLALDSNSAFLIRKYVRTCNPALRELSDLERYIIATSEHSILDAWKYQRNFPINHPTRKALLRKILEWTLTPKPKAPAIKQLLAMPFARFEEAVLQDFAVHPPEDLPPPSIEAARGLVVIRLIQSCKFAAALRFDRQYPSSPVAPQGTWGAERGRIAKEILSIMSRSERDRLENEINALDADARIRSSLGANVNLSRSWASSSFGASRSTDLGGSWEDLGRRTTAAPRASFGGRVRASLANGSPTRPAARASAASPLPNRPPSEQPTIASQNGGAPIAAASPSHRLAGTTTDSPLSAARLHAQRAPASPKASGVPNGAQKESAARNRNAFFVVEESRTPSPVPLSARRSDAVPNASPKQTQTSSPTRLPTPPQEETDKPEQDQREESQTATPDEREEASSVTSEDNAGDETVIVESKGPGFTFFGVGIPALATRLTPSSGEGSPGTRRKYEGEGSESQRKKPRVSVPGAFVSDVDGDDDHEPETELPSPTSATVEKPHTQASSRRTPSRTVPTVRHNTRKRSASPEAATNKNTSRISIPGTLFEDDEDQYPNRPNGSTNARRAQQSGRIEEDSEEADSLAPLPSHLNARKKGVTPTASANDNLRTPRRGTRSVRGSSAEPDEPHQRVVPPSTGRPVRRSSRLQSVDISPTAEHFNKPDFKVKKDKEKEVRPKKATRTTGAGATATGRGSSKRR</sequence>
<dbReference type="Proteomes" id="UP000757232">
    <property type="component" value="Unassembled WGS sequence"/>
</dbReference>
<dbReference type="InterPro" id="IPR025151">
    <property type="entry name" value="ELYS_dom"/>
</dbReference>
<evidence type="ECO:0000256" key="1">
    <source>
        <dbReference type="ARBA" id="ARBA00004123"/>
    </source>
</evidence>
<name>A0A9Q5N1I8_SANBA</name>
<accession>A0A9Q5N1I8</accession>
<feature type="compositionally biased region" description="Acidic residues" evidence="3">
    <location>
        <begin position="634"/>
        <end position="644"/>
    </location>
</feature>
<proteinExistence type="predicted"/>
<feature type="compositionally biased region" description="Polar residues" evidence="3">
    <location>
        <begin position="687"/>
        <end position="696"/>
    </location>
</feature>
<feature type="region of interest" description="Disordered" evidence="3">
    <location>
        <begin position="592"/>
        <end position="853"/>
    </location>
</feature>